<dbReference type="PANTHER" id="PTHR48100:SF51">
    <property type="entry name" value="PHOSPHOGLYCERATE MUTASE"/>
    <property type="match status" value="1"/>
</dbReference>
<gene>
    <name evidence="1" type="ORF">GWO63_001695</name>
</gene>
<evidence type="ECO:0000313" key="1">
    <source>
        <dbReference type="EMBL" id="MBM0243032.1"/>
    </source>
</evidence>
<dbReference type="Gene3D" id="3.40.50.1240">
    <property type="entry name" value="Phosphoglycerate mutase-like"/>
    <property type="match status" value="1"/>
</dbReference>
<dbReference type="InterPro" id="IPR013078">
    <property type="entry name" value="His_Pase_superF_clade-1"/>
</dbReference>
<accession>A0ABS1Y3U8</accession>
<dbReference type="RefSeq" id="WP_121952949.1">
    <property type="nucleotide sequence ID" value="NZ_CP068291.1"/>
</dbReference>
<protein>
    <submittedName>
        <fullName evidence="1">Histidine phosphatase family protein</fullName>
    </submittedName>
</protein>
<dbReference type="SMART" id="SM00855">
    <property type="entry name" value="PGAM"/>
    <property type="match status" value="1"/>
</dbReference>
<sequence length="202" mass="22518">MTRTIVHLVRHGEVYNPDKILYGRIPGYHLSSRGHSMAARTAESFRDHDVTYLAASPLQRTQETARPIAQVTGLNVDVDKALIESGNQFEGLHIKGLRSALWNPRHWPNLVNPLEPSWGEAYEGIAERMLGAVDRARTAAEGHEAVLVSHQLPIVMVQRTVLGQRLPHAPWNRECALASVTSLLFADNQITDIFYSSPAQEI</sequence>
<dbReference type="SUPFAM" id="SSF53254">
    <property type="entry name" value="Phosphoglycerate mutase-like"/>
    <property type="match status" value="1"/>
</dbReference>
<dbReference type="CDD" id="cd07067">
    <property type="entry name" value="HP_PGM_like"/>
    <property type="match status" value="1"/>
</dbReference>
<comment type="caution">
    <text evidence="1">The sequence shown here is derived from an EMBL/GenBank/DDBJ whole genome shotgun (WGS) entry which is preliminary data.</text>
</comment>
<organism evidence="1 2">
    <name type="scientific">Corynebacterium macginleyi</name>
    <dbReference type="NCBI Taxonomy" id="38290"/>
    <lineage>
        <taxon>Bacteria</taxon>
        <taxon>Bacillati</taxon>
        <taxon>Actinomycetota</taxon>
        <taxon>Actinomycetes</taxon>
        <taxon>Mycobacteriales</taxon>
        <taxon>Corynebacteriaceae</taxon>
        <taxon>Corynebacterium</taxon>
    </lineage>
</organism>
<keyword evidence="2" id="KW-1185">Reference proteome</keyword>
<dbReference type="PANTHER" id="PTHR48100">
    <property type="entry name" value="BROAD-SPECIFICITY PHOSPHATASE YOR283W-RELATED"/>
    <property type="match status" value="1"/>
</dbReference>
<dbReference type="Proteomes" id="UP001518680">
    <property type="component" value="Unassembled WGS sequence"/>
</dbReference>
<dbReference type="EMBL" id="JAACBX020000001">
    <property type="protein sequence ID" value="MBM0243032.1"/>
    <property type="molecule type" value="Genomic_DNA"/>
</dbReference>
<dbReference type="InterPro" id="IPR050275">
    <property type="entry name" value="PGM_Phosphatase"/>
</dbReference>
<reference evidence="1 2" key="1">
    <citation type="submission" date="2021-01" db="EMBL/GenBank/DDBJ databases">
        <title>Complete genome sequences of Corynebacterium macginleyi strains isolated from infectious keratitis.</title>
        <authorList>
            <person name="Sagerfors S."/>
            <person name="Poehlein A."/>
            <person name="Soderquist B."/>
            <person name="Bruggemann H."/>
        </authorList>
    </citation>
    <scope>NUCLEOTIDE SEQUENCE [LARGE SCALE GENOMIC DNA]</scope>
    <source>
        <strain evidence="1 2">12T220</strain>
    </source>
</reference>
<name>A0ABS1Y3U8_9CORY</name>
<evidence type="ECO:0000313" key="2">
    <source>
        <dbReference type="Proteomes" id="UP001518680"/>
    </source>
</evidence>
<dbReference type="Pfam" id="PF00300">
    <property type="entry name" value="His_Phos_1"/>
    <property type="match status" value="1"/>
</dbReference>
<proteinExistence type="predicted"/>
<dbReference type="InterPro" id="IPR029033">
    <property type="entry name" value="His_PPase_superfam"/>
</dbReference>